<keyword evidence="1" id="KW-0863">Zinc-finger</keyword>
<reference evidence="4 5" key="1">
    <citation type="submission" date="2018-04" db="EMBL/GenBank/DDBJ databases">
        <authorList>
            <person name="Vogel A."/>
        </authorList>
    </citation>
    <scope>NUCLEOTIDE SEQUENCE [LARGE SCALE GENOMIC DNA]</scope>
</reference>
<feature type="region of interest" description="Disordered" evidence="2">
    <location>
        <begin position="519"/>
        <end position="568"/>
    </location>
</feature>
<feature type="compositionally biased region" description="Acidic residues" evidence="2">
    <location>
        <begin position="543"/>
        <end position="559"/>
    </location>
</feature>
<name>A0A484L2W6_9ASTE</name>
<dbReference type="SMART" id="SM00343">
    <property type="entry name" value="ZnF_C2HC"/>
    <property type="match status" value="1"/>
</dbReference>
<dbReference type="Proteomes" id="UP000595140">
    <property type="component" value="Unassembled WGS sequence"/>
</dbReference>
<evidence type="ECO:0000313" key="5">
    <source>
        <dbReference type="Proteomes" id="UP000595140"/>
    </source>
</evidence>
<gene>
    <name evidence="4" type="ORF">CCAM_LOCUS12441</name>
</gene>
<keyword evidence="5" id="KW-1185">Reference proteome</keyword>
<protein>
    <recommendedName>
        <fullName evidence="3">CCHC-type domain-containing protein</fullName>
    </recommendedName>
</protein>
<dbReference type="GO" id="GO:0008270">
    <property type="term" value="F:zinc ion binding"/>
    <property type="evidence" value="ECO:0007669"/>
    <property type="project" value="UniProtKB-KW"/>
</dbReference>
<feature type="domain" description="CCHC-type" evidence="3">
    <location>
        <begin position="157"/>
        <end position="173"/>
    </location>
</feature>
<dbReference type="EMBL" id="OOIL02000923">
    <property type="protein sequence ID" value="VFQ70665.1"/>
    <property type="molecule type" value="Genomic_DNA"/>
</dbReference>
<dbReference type="Pfam" id="PF03732">
    <property type="entry name" value="Retrotrans_gag"/>
    <property type="match status" value="1"/>
</dbReference>
<dbReference type="OrthoDB" id="6761011at2759"/>
<evidence type="ECO:0000259" key="3">
    <source>
        <dbReference type="PROSITE" id="PS50158"/>
    </source>
</evidence>
<evidence type="ECO:0000256" key="1">
    <source>
        <dbReference type="PROSITE-ProRule" id="PRU00047"/>
    </source>
</evidence>
<feature type="compositionally biased region" description="Basic and acidic residues" evidence="2">
    <location>
        <begin position="320"/>
        <end position="331"/>
    </location>
</feature>
<feature type="compositionally biased region" description="Low complexity" evidence="2">
    <location>
        <begin position="882"/>
        <end position="899"/>
    </location>
</feature>
<accession>A0A484L2W6</accession>
<dbReference type="SUPFAM" id="SSF57756">
    <property type="entry name" value="Retrovirus zinc finger-like domains"/>
    <property type="match status" value="1"/>
</dbReference>
<proteinExistence type="predicted"/>
<dbReference type="PANTHER" id="PTHR35046:SF21">
    <property type="entry name" value="RETROTRANSPOSON GAG DOMAIN-CONTAINING PROTEIN-RELATED"/>
    <property type="match status" value="1"/>
</dbReference>
<dbReference type="GO" id="GO:0003676">
    <property type="term" value="F:nucleic acid binding"/>
    <property type="evidence" value="ECO:0007669"/>
    <property type="project" value="InterPro"/>
</dbReference>
<dbReference type="InterPro" id="IPR005162">
    <property type="entry name" value="Retrotrans_gag_dom"/>
</dbReference>
<sequence>MKKVGETTVPKTEDEFDAEDIKKIENYAKAINMLYCAVNPDDYRKISCCTYEGTDQVREAKIDFLTQEYEMFRMKEGEKIDDMFDCFSKIINDLHALKKTYTNKDLKKGIALKATKEPVEEVSSDDDNEFGLVIKKFHKFMKKGFERKGRKHDGPPKCYGCGEIGHIKPRCPKAKHGKDKPSFKKQRAYISWGGDSGDESTDQEEDEAANLCLMAHEDQNDDIQESLLLSIPLRPYNTLPPFLPFHILYFLSLTIIMSNTSNNLSNEELLASNAALKAQVDYLAKHVAQLTKLKMSMVNTPEESEEDEEVHPEANSSNTTREENHERGATDFKVDIPTFEGKNDPDDFLEWLETVERVFDFKDVPEEKRVKIVALKFRKYASTWWSNLSTKRRRENKAPVKTWLKMRSLLKKKFLPEQYVRDNFSKLQHLRQGPRSVEDYTREFEELLMRCDLHENDSQTLELYKDDEDFKEMYAQCLSRPHGDYLIKDGYLFRDNTRLARKAICDDLAYSLERLHVEDNEEDTPLYTNPQPQPEETPQVMVENEDQADEEEQEEAQEQEETKLPIAWRTHKNHPLDQVIGSINRGVSTQFSTMGRDNSRAATSGKSKSKSPAPATSSEECLYYGDGSYLWFDSEEERTRFFTFFSKRVMAPPRIVPERFPELQGYDDLDAQLHQAGLWPFVSRARKEINPALIRAFYSNLRREDDVIYSLVKSTPIELTVEQLGRIAGLPFQGDNVSHYGGEDWVLNNEGLILNELGITELIRHASGRPTIHSANPEGRLILYIVSRIIKPRKHGHTIMSGEDLKLIQAIMHSAPINWAKFVMINMTIAAATDHDHLLPYPFVVMDILERFKVTTTVGPLTKATKLWRISNQTFTKRSDNAATATAAPRRTAPAAGPAEPQARANLASIADSLNPLHFKVDGMEGYLEWLDVAVQRQGHAMNA</sequence>
<evidence type="ECO:0000313" key="4">
    <source>
        <dbReference type="EMBL" id="VFQ70665.1"/>
    </source>
</evidence>
<feature type="region of interest" description="Disordered" evidence="2">
    <location>
        <begin position="879"/>
        <end position="902"/>
    </location>
</feature>
<dbReference type="PANTHER" id="PTHR35046">
    <property type="entry name" value="ZINC KNUCKLE (CCHC-TYPE) FAMILY PROTEIN"/>
    <property type="match status" value="1"/>
</dbReference>
<dbReference type="PROSITE" id="PS50158">
    <property type="entry name" value="ZF_CCHC"/>
    <property type="match status" value="1"/>
</dbReference>
<dbReference type="AlphaFoldDB" id="A0A484L2W6"/>
<organism evidence="4 5">
    <name type="scientific">Cuscuta campestris</name>
    <dbReference type="NCBI Taxonomy" id="132261"/>
    <lineage>
        <taxon>Eukaryota</taxon>
        <taxon>Viridiplantae</taxon>
        <taxon>Streptophyta</taxon>
        <taxon>Embryophyta</taxon>
        <taxon>Tracheophyta</taxon>
        <taxon>Spermatophyta</taxon>
        <taxon>Magnoliopsida</taxon>
        <taxon>eudicotyledons</taxon>
        <taxon>Gunneridae</taxon>
        <taxon>Pentapetalae</taxon>
        <taxon>asterids</taxon>
        <taxon>lamiids</taxon>
        <taxon>Solanales</taxon>
        <taxon>Convolvulaceae</taxon>
        <taxon>Cuscuteae</taxon>
        <taxon>Cuscuta</taxon>
        <taxon>Cuscuta subgen. Grammica</taxon>
        <taxon>Cuscuta sect. Cleistogrammica</taxon>
    </lineage>
</organism>
<keyword evidence="1" id="KW-0862">Zinc</keyword>
<feature type="region of interest" description="Disordered" evidence="2">
    <location>
        <begin position="589"/>
        <end position="618"/>
    </location>
</feature>
<feature type="region of interest" description="Disordered" evidence="2">
    <location>
        <begin position="298"/>
        <end position="331"/>
    </location>
</feature>
<evidence type="ECO:0000256" key="2">
    <source>
        <dbReference type="SAM" id="MobiDB-lite"/>
    </source>
</evidence>
<keyword evidence="1" id="KW-0479">Metal-binding</keyword>
<feature type="compositionally biased region" description="Low complexity" evidence="2">
    <location>
        <begin position="600"/>
        <end position="618"/>
    </location>
</feature>
<dbReference type="InterPro" id="IPR001878">
    <property type="entry name" value="Znf_CCHC"/>
</dbReference>
<dbReference type="InterPro" id="IPR036875">
    <property type="entry name" value="Znf_CCHC_sf"/>
</dbReference>